<feature type="transmembrane region" description="Helical" evidence="2">
    <location>
        <begin position="359"/>
        <end position="376"/>
    </location>
</feature>
<feature type="transmembrane region" description="Helical" evidence="2">
    <location>
        <begin position="333"/>
        <end position="353"/>
    </location>
</feature>
<keyword evidence="2" id="KW-1133">Transmembrane helix</keyword>
<keyword evidence="2" id="KW-0812">Transmembrane</keyword>
<reference evidence="3" key="1">
    <citation type="submission" date="2021-12" db="EMBL/GenBank/DDBJ databases">
        <authorList>
            <person name="King R."/>
        </authorList>
    </citation>
    <scope>NUCLEOTIDE SEQUENCE</scope>
</reference>
<accession>A0A9P0CFE8</accession>
<gene>
    <name evidence="3" type="ORF">BEMITA_LOCUS7274</name>
</gene>
<sequence>MKRDVQQHVDMTEFGAKNLNGNASSSGITSNANESYIQQESVFGPNQGATNNNLSKAESEIDKTPKVKDVFNTATRRCKKLGPGQNNSKCLLIRSKIRTFEPLDTSSRGALEGRSVDNFSKRSGKDASQFAIFNGEKIVLKPAPKNHQDRFNYFLEPHYNKEKTHLDSSSNQFDAEKQRFRAEQNPDVFSQEFFSNHQTENSVRTKMTSSSDEEDGRHFSEQASSDESGVNEQQLNDTIWNNVRDNIFSSLRQLSSNRTESAPDEVFSSHELCNFQDYIFSSSPNCTFGQLIYNLVEESSFVLQNQNFSERNLLDTMPDTNFISGRRKASLKYITFLLGVLVVKLLIVLPLVILTAGKSIALSLLSLGVATANVFQNKNNLPYMKRRDEVSPFAYDKFSLGPHSFR</sequence>
<dbReference type="AlphaFoldDB" id="A0A9P0CFE8"/>
<feature type="compositionally biased region" description="Polar residues" evidence="1">
    <location>
        <begin position="194"/>
        <end position="210"/>
    </location>
</feature>
<feature type="compositionally biased region" description="Polar residues" evidence="1">
    <location>
        <begin position="221"/>
        <end position="232"/>
    </location>
</feature>
<organism evidence="3 4">
    <name type="scientific">Bemisia tabaci</name>
    <name type="common">Sweetpotato whitefly</name>
    <name type="synonym">Aleurodes tabaci</name>
    <dbReference type="NCBI Taxonomy" id="7038"/>
    <lineage>
        <taxon>Eukaryota</taxon>
        <taxon>Metazoa</taxon>
        <taxon>Ecdysozoa</taxon>
        <taxon>Arthropoda</taxon>
        <taxon>Hexapoda</taxon>
        <taxon>Insecta</taxon>
        <taxon>Pterygota</taxon>
        <taxon>Neoptera</taxon>
        <taxon>Paraneoptera</taxon>
        <taxon>Hemiptera</taxon>
        <taxon>Sternorrhyncha</taxon>
        <taxon>Aleyrodoidea</taxon>
        <taxon>Aleyrodidae</taxon>
        <taxon>Aleyrodinae</taxon>
        <taxon>Bemisia</taxon>
    </lineage>
</organism>
<protein>
    <submittedName>
        <fullName evidence="3">Uncharacterized protein</fullName>
    </submittedName>
</protein>
<dbReference type="Proteomes" id="UP001152759">
    <property type="component" value="Chromosome 4"/>
</dbReference>
<name>A0A9P0CFE8_BEMTA</name>
<evidence type="ECO:0000313" key="3">
    <source>
        <dbReference type="EMBL" id="CAH0770408.1"/>
    </source>
</evidence>
<evidence type="ECO:0000313" key="4">
    <source>
        <dbReference type="Proteomes" id="UP001152759"/>
    </source>
</evidence>
<feature type="region of interest" description="Disordered" evidence="1">
    <location>
        <begin position="194"/>
        <end position="232"/>
    </location>
</feature>
<keyword evidence="4" id="KW-1185">Reference proteome</keyword>
<proteinExistence type="predicted"/>
<evidence type="ECO:0000256" key="2">
    <source>
        <dbReference type="SAM" id="Phobius"/>
    </source>
</evidence>
<dbReference type="EMBL" id="OU963865">
    <property type="protein sequence ID" value="CAH0770408.1"/>
    <property type="molecule type" value="Genomic_DNA"/>
</dbReference>
<evidence type="ECO:0000256" key="1">
    <source>
        <dbReference type="SAM" id="MobiDB-lite"/>
    </source>
</evidence>
<keyword evidence="2" id="KW-0472">Membrane</keyword>